<feature type="region of interest" description="Disordered" evidence="1">
    <location>
        <begin position="513"/>
        <end position="533"/>
    </location>
</feature>
<keyword evidence="5" id="KW-1185">Reference proteome</keyword>
<evidence type="ECO:0000256" key="3">
    <source>
        <dbReference type="SAM" id="SignalP"/>
    </source>
</evidence>
<dbReference type="SUPFAM" id="SSF117281">
    <property type="entry name" value="Kelch motif"/>
    <property type="match status" value="1"/>
</dbReference>
<keyword evidence="2" id="KW-1133">Transmembrane helix</keyword>
<feature type="signal peptide" evidence="3">
    <location>
        <begin position="1"/>
        <end position="21"/>
    </location>
</feature>
<feature type="transmembrane region" description="Helical" evidence="2">
    <location>
        <begin position="442"/>
        <end position="464"/>
    </location>
</feature>
<evidence type="ECO:0008006" key="6">
    <source>
        <dbReference type="Google" id="ProtNLM"/>
    </source>
</evidence>
<reference evidence="4 5" key="1">
    <citation type="submission" date="2015-10" db="EMBL/GenBank/DDBJ databases">
        <title>Full genome of DAOMC 229536 Phialocephala scopiformis, a fungal endophyte of spruce producing the potent anti-insectan compound rugulosin.</title>
        <authorList>
            <consortium name="DOE Joint Genome Institute"/>
            <person name="Walker A.K."/>
            <person name="Frasz S.L."/>
            <person name="Seifert K.A."/>
            <person name="Miller J.D."/>
            <person name="Mondo S.J."/>
            <person name="Labutti K."/>
            <person name="Lipzen A."/>
            <person name="Dockter R."/>
            <person name="Kennedy M."/>
            <person name="Grigoriev I.V."/>
            <person name="Spatafora J.W."/>
        </authorList>
    </citation>
    <scope>NUCLEOTIDE SEQUENCE [LARGE SCALE GENOMIC DNA]</scope>
    <source>
        <strain evidence="4 5">CBS 120377</strain>
    </source>
</reference>
<protein>
    <recommendedName>
        <fullName evidence="6">Kelch repeat protein</fullName>
    </recommendedName>
</protein>
<dbReference type="RefSeq" id="XP_018077505.1">
    <property type="nucleotide sequence ID" value="XM_018213977.1"/>
</dbReference>
<evidence type="ECO:0000313" key="4">
    <source>
        <dbReference type="EMBL" id="KUJ23150.1"/>
    </source>
</evidence>
<keyword evidence="2" id="KW-0812">Transmembrane</keyword>
<accession>A0A194XS74</accession>
<dbReference type="InParanoid" id="A0A194XS74"/>
<gene>
    <name evidence="4" type="ORF">LY89DRAFT_679956</name>
</gene>
<keyword evidence="3" id="KW-0732">Signal</keyword>
<dbReference type="OrthoDB" id="10251809at2759"/>
<organism evidence="4 5">
    <name type="scientific">Mollisia scopiformis</name>
    <name type="common">Conifer needle endophyte fungus</name>
    <name type="synonym">Phialocephala scopiformis</name>
    <dbReference type="NCBI Taxonomy" id="149040"/>
    <lineage>
        <taxon>Eukaryota</taxon>
        <taxon>Fungi</taxon>
        <taxon>Dikarya</taxon>
        <taxon>Ascomycota</taxon>
        <taxon>Pezizomycotina</taxon>
        <taxon>Leotiomycetes</taxon>
        <taxon>Helotiales</taxon>
        <taxon>Mollisiaceae</taxon>
        <taxon>Mollisia</taxon>
    </lineage>
</organism>
<feature type="chain" id="PRO_5008268622" description="Kelch repeat protein" evidence="3">
    <location>
        <begin position="22"/>
        <end position="533"/>
    </location>
</feature>
<dbReference type="KEGG" id="psco:LY89DRAFT_679956"/>
<dbReference type="Gene3D" id="2.120.10.80">
    <property type="entry name" value="Kelch-type beta propeller"/>
    <property type="match status" value="1"/>
</dbReference>
<dbReference type="AlphaFoldDB" id="A0A194XS74"/>
<evidence type="ECO:0000256" key="1">
    <source>
        <dbReference type="SAM" id="MobiDB-lite"/>
    </source>
</evidence>
<dbReference type="EMBL" id="KQ947405">
    <property type="protein sequence ID" value="KUJ23150.1"/>
    <property type="molecule type" value="Genomic_DNA"/>
</dbReference>
<dbReference type="InterPro" id="IPR015915">
    <property type="entry name" value="Kelch-typ_b-propeller"/>
</dbReference>
<dbReference type="Proteomes" id="UP000070700">
    <property type="component" value="Unassembled WGS sequence"/>
</dbReference>
<dbReference type="GeneID" id="28823703"/>
<evidence type="ECO:0000256" key="2">
    <source>
        <dbReference type="SAM" id="Phobius"/>
    </source>
</evidence>
<proteinExistence type="predicted"/>
<name>A0A194XS74_MOLSC</name>
<sequence length="533" mass="57600">MTLRMLTVLATVLSNWLYIDGGQIVAFGSETAGDGPNYQTIAIDLSKDFNTSLINEASYVVTEKSTVIAPMRQPDLYHDPQSNLLYSLGGSAYPLGASSATGWTNSSQQTQLWAFTPKDNGTADWDLQAIGSTASFPFSEVVAGALTATSPTNHYILGGYSNSDNWGLSQLLSYNFANGSWTNQSISLSQKYYISGRGQYIPSFGQQGVVLFFGGTWPTNGDPTSTDALAGLDRVLVYDIQSNTLFNPQQTTSPPLNRINFCSVGAGNNASANSSYEIFVFGGTTGVSQTAATNLTLSKVYILTMPAFQWIETNVTATIWRALHTCSVIGNRQMISIGGIPDQDQLPANWFDPWTNGMQIFDMTELFWTDSYNASAAEYEAPDVVKQFYSTNNRYPASWVDPKLADIFQTSTTDSGNSTSSGSSTTSSSSAPASHTSKTGPVVGGIVGGVAVLGIVAGSLVWYLKRKRQLRHSIASPTWQPGSDKVVVDLYMKEQQPPAELLVQEDARHELETRPSELEGESTFIAKPENSAK</sequence>
<feature type="region of interest" description="Disordered" evidence="1">
    <location>
        <begin position="411"/>
        <end position="440"/>
    </location>
</feature>
<keyword evidence="2" id="KW-0472">Membrane</keyword>
<evidence type="ECO:0000313" key="5">
    <source>
        <dbReference type="Proteomes" id="UP000070700"/>
    </source>
</evidence>